<feature type="compositionally biased region" description="Basic and acidic residues" evidence="6">
    <location>
        <begin position="58"/>
        <end position="68"/>
    </location>
</feature>
<feature type="region of interest" description="Disordered" evidence="6">
    <location>
        <begin position="35"/>
        <end position="269"/>
    </location>
</feature>
<keyword evidence="2" id="KW-0853">WD repeat</keyword>
<dbReference type="Pfam" id="PF09453">
    <property type="entry name" value="HIRA_B"/>
    <property type="match status" value="1"/>
</dbReference>
<evidence type="ECO:0000259" key="7">
    <source>
        <dbReference type="Pfam" id="PF07569"/>
    </source>
</evidence>
<feature type="compositionally biased region" description="Basic and acidic residues" evidence="6">
    <location>
        <begin position="84"/>
        <end position="99"/>
    </location>
</feature>
<comment type="subcellular location">
    <subcellularLocation>
        <location evidence="1">Nucleus</location>
    </subcellularLocation>
</comment>
<proteinExistence type="predicted"/>
<evidence type="ECO:0000256" key="5">
    <source>
        <dbReference type="ARBA" id="ARBA00023242"/>
    </source>
</evidence>
<reference evidence="9" key="1">
    <citation type="submission" date="2021-01" db="EMBL/GenBank/DDBJ databases">
        <title>Caligus Genome Assembly.</title>
        <authorList>
            <person name="Gallardo-Escarate C."/>
        </authorList>
    </citation>
    <scope>NUCLEOTIDE SEQUENCE [LARGE SCALE GENOMIC DNA]</scope>
</reference>
<dbReference type="GO" id="GO:0000417">
    <property type="term" value="C:HIR complex"/>
    <property type="evidence" value="ECO:0007669"/>
    <property type="project" value="TreeGrafter"/>
</dbReference>
<feature type="domain" description="Protein HIRA-like C-terminal" evidence="7">
    <location>
        <begin position="269"/>
        <end position="350"/>
    </location>
</feature>
<dbReference type="Pfam" id="PF07569">
    <property type="entry name" value="Hira"/>
    <property type="match status" value="1"/>
</dbReference>
<organism evidence="8 9">
    <name type="scientific">Caligus rogercresseyi</name>
    <name type="common">Sea louse</name>
    <dbReference type="NCBI Taxonomy" id="217165"/>
    <lineage>
        <taxon>Eukaryota</taxon>
        <taxon>Metazoa</taxon>
        <taxon>Ecdysozoa</taxon>
        <taxon>Arthropoda</taxon>
        <taxon>Crustacea</taxon>
        <taxon>Multicrustacea</taxon>
        <taxon>Hexanauplia</taxon>
        <taxon>Copepoda</taxon>
        <taxon>Siphonostomatoida</taxon>
        <taxon>Caligidae</taxon>
        <taxon>Caligus</taxon>
    </lineage>
</organism>
<dbReference type="InterPro" id="IPR011494">
    <property type="entry name" value="HIRA-like_C"/>
</dbReference>
<feature type="compositionally biased region" description="Basic and acidic residues" evidence="6">
    <location>
        <begin position="211"/>
        <end position="235"/>
    </location>
</feature>
<evidence type="ECO:0000256" key="4">
    <source>
        <dbReference type="ARBA" id="ARBA00022853"/>
    </source>
</evidence>
<feature type="compositionally biased region" description="Basic and acidic residues" evidence="6">
    <location>
        <begin position="123"/>
        <end position="137"/>
    </location>
</feature>
<keyword evidence="4" id="KW-0156">Chromatin regulator</keyword>
<dbReference type="GO" id="GO:0031491">
    <property type="term" value="F:nucleosome binding"/>
    <property type="evidence" value="ECO:0007669"/>
    <property type="project" value="TreeGrafter"/>
</dbReference>
<evidence type="ECO:0000256" key="6">
    <source>
        <dbReference type="SAM" id="MobiDB-lite"/>
    </source>
</evidence>
<evidence type="ECO:0000256" key="3">
    <source>
        <dbReference type="ARBA" id="ARBA00022737"/>
    </source>
</evidence>
<keyword evidence="5" id="KW-0539">Nucleus</keyword>
<feature type="compositionally biased region" description="Low complexity" evidence="6">
    <location>
        <begin position="192"/>
        <end position="205"/>
    </location>
</feature>
<keyword evidence="3" id="KW-0677">Repeat</keyword>
<evidence type="ECO:0000256" key="2">
    <source>
        <dbReference type="ARBA" id="ARBA00022574"/>
    </source>
</evidence>
<name>A0A7T8KL15_CALRO</name>
<dbReference type="OrthoDB" id="1741719at2759"/>
<dbReference type="InterPro" id="IPR031120">
    <property type="entry name" value="HIR1-like"/>
</dbReference>
<dbReference type="GO" id="GO:0006351">
    <property type="term" value="P:DNA-templated transcription"/>
    <property type="evidence" value="ECO:0007669"/>
    <property type="project" value="InterPro"/>
</dbReference>
<evidence type="ECO:0000313" key="9">
    <source>
        <dbReference type="Proteomes" id="UP000595437"/>
    </source>
</evidence>
<dbReference type="InterPro" id="IPR019015">
    <property type="entry name" value="HIRA_B_motif"/>
</dbReference>
<feature type="compositionally biased region" description="Polar residues" evidence="6">
    <location>
        <begin position="41"/>
        <end position="51"/>
    </location>
</feature>
<protein>
    <submittedName>
        <fullName evidence="8">Protein HIRA</fullName>
    </submittedName>
</protein>
<dbReference type="GO" id="GO:0005634">
    <property type="term" value="C:nucleus"/>
    <property type="evidence" value="ECO:0007669"/>
    <property type="project" value="UniProtKB-SubCell"/>
</dbReference>
<evidence type="ECO:0000313" key="8">
    <source>
        <dbReference type="EMBL" id="QQP57886.1"/>
    </source>
</evidence>
<dbReference type="GO" id="GO:0006338">
    <property type="term" value="P:chromatin remodeling"/>
    <property type="evidence" value="ECO:0007669"/>
    <property type="project" value="InterPro"/>
</dbReference>
<dbReference type="PANTHER" id="PTHR13831:SF0">
    <property type="entry name" value="PROTEIN HIRA"/>
    <property type="match status" value="1"/>
</dbReference>
<feature type="compositionally biased region" description="Polar residues" evidence="6">
    <location>
        <begin position="140"/>
        <end position="152"/>
    </location>
</feature>
<accession>A0A7T8KL15</accession>
<evidence type="ECO:0000256" key="1">
    <source>
        <dbReference type="ARBA" id="ARBA00004123"/>
    </source>
</evidence>
<sequence length="375" mass="40856">MDGSIAACVLKEKELGIALSEAKTYDFMTNRYGKSFGAKPKSQSNGTSLITENAEALGRNEDSKEEFIKLNGESTTPPRLKPKGPTDKQIEARTLDGKRRITPVFIPETGEPLGSGEFGSASSRERSKIPVEKRDELVTPNVSPAKSSNDSSAEAPKVPSGQPPINLIAVKKKPKGAPPDAKPIPVKRKPSNNEVISSSSSSNEEPFTNIKTKEDKLRDAKLRKPELVSKRKLVEASDDEAPLHKPKRIRPRPFDDDEEESSHPSSGKSEKLAVITVDAGFYLWDLSHHSPVILLKNESLLPFISPETSVSKLSFLKEEQPLILTSDGKSFSYNTGLGAWLKLSDGQDGIRELAGYRGTSIMNGGGPLPLQTWTD</sequence>
<gene>
    <name evidence="8" type="ORF">FKW44_003029</name>
</gene>
<dbReference type="Proteomes" id="UP000595437">
    <property type="component" value="Chromosome 2"/>
</dbReference>
<dbReference type="GO" id="GO:0000785">
    <property type="term" value="C:chromatin"/>
    <property type="evidence" value="ECO:0007669"/>
    <property type="project" value="TreeGrafter"/>
</dbReference>
<dbReference type="GO" id="GO:0006355">
    <property type="term" value="P:regulation of DNA-templated transcription"/>
    <property type="evidence" value="ECO:0007669"/>
    <property type="project" value="InterPro"/>
</dbReference>
<dbReference type="EMBL" id="CP045891">
    <property type="protein sequence ID" value="QQP57886.1"/>
    <property type="molecule type" value="Genomic_DNA"/>
</dbReference>
<dbReference type="AlphaFoldDB" id="A0A7T8KL15"/>
<dbReference type="PANTHER" id="PTHR13831">
    <property type="entry name" value="MEMBER OF THE HIR1 FAMILY OF WD-REPEAT PROTEINS"/>
    <property type="match status" value="1"/>
</dbReference>
<keyword evidence="9" id="KW-1185">Reference proteome</keyword>
<feature type="non-terminal residue" evidence="8">
    <location>
        <position position="1"/>
    </location>
</feature>